<sequence length="93" mass="9327">MRRLGTATALTLALAAAPMALGGVAATASAATGTHDAATARPATGAWVNTGETYPQYWICVYVGNQKVGSGQAVNFSCPAGPAGSYALWILTP</sequence>
<dbReference type="RefSeq" id="WP_073500809.1">
    <property type="nucleotide sequence ID" value="NZ_FRBI01000016.1"/>
</dbReference>
<evidence type="ECO:0000313" key="2">
    <source>
        <dbReference type="EMBL" id="SHM89930.1"/>
    </source>
</evidence>
<evidence type="ECO:0000313" key="3">
    <source>
        <dbReference type="Proteomes" id="UP000184111"/>
    </source>
</evidence>
<dbReference type="Proteomes" id="UP000184111">
    <property type="component" value="Unassembled WGS sequence"/>
</dbReference>
<gene>
    <name evidence="2" type="ORF">SAMN05216499_11631</name>
</gene>
<name>A0A1M7MGL0_9ACTN</name>
<feature type="chain" id="PRO_5012207022" description="Secreted protein" evidence="1">
    <location>
        <begin position="31"/>
        <end position="93"/>
    </location>
</feature>
<dbReference type="EMBL" id="FRBI01000016">
    <property type="protein sequence ID" value="SHM89930.1"/>
    <property type="molecule type" value="Genomic_DNA"/>
</dbReference>
<organism evidence="2 3">
    <name type="scientific">Actinacidiphila paucisporea</name>
    <dbReference type="NCBI Taxonomy" id="310782"/>
    <lineage>
        <taxon>Bacteria</taxon>
        <taxon>Bacillati</taxon>
        <taxon>Actinomycetota</taxon>
        <taxon>Actinomycetes</taxon>
        <taxon>Kitasatosporales</taxon>
        <taxon>Streptomycetaceae</taxon>
        <taxon>Actinacidiphila</taxon>
    </lineage>
</organism>
<accession>A0A1M7MGL0</accession>
<reference evidence="2 3" key="1">
    <citation type="submission" date="2016-11" db="EMBL/GenBank/DDBJ databases">
        <authorList>
            <person name="Jaros S."/>
            <person name="Januszkiewicz K."/>
            <person name="Wedrychowicz H."/>
        </authorList>
    </citation>
    <scope>NUCLEOTIDE SEQUENCE [LARGE SCALE GENOMIC DNA]</scope>
    <source>
        <strain evidence="2 3">CGMCC 4.2025</strain>
    </source>
</reference>
<feature type="signal peptide" evidence="1">
    <location>
        <begin position="1"/>
        <end position="30"/>
    </location>
</feature>
<evidence type="ECO:0008006" key="4">
    <source>
        <dbReference type="Google" id="ProtNLM"/>
    </source>
</evidence>
<dbReference type="AlphaFoldDB" id="A0A1M7MGL0"/>
<protein>
    <recommendedName>
        <fullName evidence="4">Secreted protein</fullName>
    </recommendedName>
</protein>
<keyword evidence="1" id="KW-0732">Signal</keyword>
<keyword evidence="3" id="KW-1185">Reference proteome</keyword>
<evidence type="ECO:0000256" key="1">
    <source>
        <dbReference type="SAM" id="SignalP"/>
    </source>
</evidence>
<proteinExistence type="predicted"/>